<organism evidence="6 7">
    <name type="scientific">Branchiostoma floridae</name>
    <name type="common">Florida lancelet</name>
    <name type="synonym">Amphioxus</name>
    <dbReference type="NCBI Taxonomy" id="7739"/>
    <lineage>
        <taxon>Eukaryota</taxon>
        <taxon>Metazoa</taxon>
        <taxon>Chordata</taxon>
        <taxon>Cephalochordata</taxon>
        <taxon>Leptocardii</taxon>
        <taxon>Amphioxiformes</taxon>
        <taxon>Branchiostomatidae</taxon>
        <taxon>Branchiostoma</taxon>
    </lineage>
</organism>
<evidence type="ECO:0000256" key="4">
    <source>
        <dbReference type="SAM" id="MobiDB-lite"/>
    </source>
</evidence>
<dbReference type="PANTHER" id="PTHR34524:SF15">
    <property type="entry name" value="EF-HAND DOMAIN-CONTAINING PROTEIN"/>
    <property type="match status" value="1"/>
</dbReference>
<feature type="compositionally biased region" description="Basic and acidic residues" evidence="4">
    <location>
        <begin position="114"/>
        <end position="125"/>
    </location>
</feature>
<keyword evidence="3" id="KW-0106">Calcium</keyword>
<feature type="compositionally biased region" description="Low complexity" evidence="4">
    <location>
        <begin position="144"/>
        <end position="157"/>
    </location>
</feature>
<keyword evidence="2" id="KW-0677">Repeat</keyword>
<evidence type="ECO:0000256" key="2">
    <source>
        <dbReference type="ARBA" id="ARBA00022737"/>
    </source>
</evidence>
<name>A0A9J7KKK4_BRAFL</name>
<dbReference type="Proteomes" id="UP000001554">
    <property type="component" value="Unplaced"/>
</dbReference>
<dbReference type="KEGG" id="bfo:118407312"/>
<accession>A0A9J7KKK4</accession>
<keyword evidence="6" id="KW-1185">Reference proteome</keyword>
<feature type="domain" description="EF-hand" evidence="5">
    <location>
        <begin position="536"/>
        <end position="571"/>
    </location>
</feature>
<dbReference type="InterPro" id="IPR018247">
    <property type="entry name" value="EF_Hand_1_Ca_BS"/>
</dbReference>
<dbReference type="InterPro" id="IPR002048">
    <property type="entry name" value="EF_hand_dom"/>
</dbReference>
<proteinExistence type="predicted"/>
<dbReference type="OrthoDB" id="6280085at2759"/>
<dbReference type="AlphaFoldDB" id="A0A9J7KKK4"/>
<dbReference type="CDD" id="cd00051">
    <property type="entry name" value="EFh"/>
    <property type="match status" value="1"/>
</dbReference>
<dbReference type="Gene3D" id="1.10.238.10">
    <property type="entry name" value="EF-hand"/>
    <property type="match status" value="2"/>
</dbReference>
<dbReference type="PROSITE" id="PS00018">
    <property type="entry name" value="EF_HAND_1"/>
    <property type="match status" value="3"/>
</dbReference>
<reference evidence="7" key="1">
    <citation type="submission" date="2025-08" db="UniProtKB">
        <authorList>
            <consortium name="RefSeq"/>
        </authorList>
    </citation>
    <scope>IDENTIFICATION</scope>
    <source>
        <strain evidence="7">S238N-H82</strain>
        <tissue evidence="7">Testes</tissue>
    </source>
</reference>
<dbReference type="InterPro" id="IPR011992">
    <property type="entry name" value="EF-hand-dom_pair"/>
</dbReference>
<dbReference type="Pfam" id="PF13499">
    <property type="entry name" value="EF-hand_7"/>
    <property type="match status" value="1"/>
</dbReference>
<evidence type="ECO:0000313" key="6">
    <source>
        <dbReference type="Proteomes" id="UP000001554"/>
    </source>
</evidence>
<keyword evidence="1" id="KW-0479">Metal-binding</keyword>
<dbReference type="RefSeq" id="XP_035663667.1">
    <property type="nucleotide sequence ID" value="XM_035807774.1"/>
</dbReference>
<dbReference type="GO" id="GO:0005509">
    <property type="term" value="F:calcium ion binding"/>
    <property type="evidence" value="ECO:0007669"/>
    <property type="project" value="InterPro"/>
</dbReference>
<evidence type="ECO:0000313" key="7">
    <source>
        <dbReference type="RefSeq" id="XP_035663667.1"/>
    </source>
</evidence>
<feature type="domain" description="EF-hand" evidence="5">
    <location>
        <begin position="572"/>
        <end position="607"/>
    </location>
</feature>
<dbReference type="PANTHER" id="PTHR34524">
    <property type="entry name" value="CALCYPHOSIN"/>
    <property type="match status" value="1"/>
</dbReference>
<feature type="region of interest" description="Disordered" evidence="4">
    <location>
        <begin position="271"/>
        <end position="318"/>
    </location>
</feature>
<sequence length="668" mass="76306">MDFILHGRGTPRHNRGGGAGRGQDRQQPDPARAPSRRDTASRPAEVPALDLGKLVDNDNTLTRPPDPYAQYPTLHSPGTASTVSWGTPINSPFALHYPTGRAKMGAHGKPASGRVKEEPKQKTAWDDPPVPDNLPSPGEKYKAQYRQYQQERQQQVQGNVPLHGGGDAQAGPIHSPKAPANGDTQLDLQDQESSEATLDQVEAMQLTFTRQPYSHRHQQRKMDALTFTRQPYSHRHQQRKMDADDLREDRRKQMIVEQVMVDMLSRAVISDPEQDRREATPDHPPPSPFGFGPGNYTSNRQHRRDLHNTKVKTTTSQTEELLSRRLRFGARFLTRNGRDALRELHGFYFAVDHSITVYEFKQFGKRAQALPIIQRGVYYHHIGRRKGRKITIKDLAIGQNLSFDTKLQPSLPDSIRQKPSVILRVIDLDHNAKDNLMEDMHLSAQADHAFTNQEIQDLKVFREVQGALQQQLRKRGVRTVTGLGHHFRALQQRLRKRGVRTVTGLGHHFRKIDKSGDGVLSKPELREALRQNKMDVSPQQFESVWRILDQNEDGVLDYGEFMRTFIGEMSEYRKALVRKAYDKLDPNRTGSINLSDMRKFYSARKHPKVLSGEAKEEDMLNSFLDSFSHCQDPRTVQYVEFEEYYEGMSIDVARDDDFANILKNSWGI</sequence>
<dbReference type="PROSITE" id="PS50222">
    <property type="entry name" value="EF_HAND_2"/>
    <property type="match status" value="3"/>
</dbReference>
<feature type="compositionally biased region" description="Polar residues" evidence="4">
    <location>
        <begin position="76"/>
        <end position="90"/>
    </location>
</feature>
<evidence type="ECO:0000256" key="1">
    <source>
        <dbReference type="ARBA" id="ARBA00022723"/>
    </source>
</evidence>
<dbReference type="SUPFAM" id="SSF47473">
    <property type="entry name" value="EF-hand"/>
    <property type="match status" value="1"/>
</dbReference>
<dbReference type="OMA" id="ESAWLIM"/>
<dbReference type="InterPro" id="IPR051581">
    <property type="entry name" value="Ca-bind"/>
</dbReference>
<dbReference type="GeneID" id="118407312"/>
<feature type="region of interest" description="Disordered" evidence="4">
    <location>
        <begin position="1"/>
        <end position="185"/>
    </location>
</feature>
<evidence type="ECO:0000259" key="5">
    <source>
        <dbReference type="PROSITE" id="PS50222"/>
    </source>
</evidence>
<protein>
    <submittedName>
        <fullName evidence="7">Calcyphosin-2-like</fullName>
    </submittedName>
</protein>
<evidence type="ECO:0000256" key="3">
    <source>
        <dbReference type="ARBA" id="ARBA00022837"/>
    </source>
</evidence>
<gene>
    <name evidence="7" type="primary">LOC118407312</name>
</gene>
<feature type="domain" description="EF-hand" evidence="5">
    <location>
        <begin position="500"/>
        <end position="535"/>
    </location>
</feature>
<dbReference type="SMART" id="SM00054">
    <property type="entry name" value="EFh"/>
    <property type="match status" value="3"/>
</dbReference>